<feature type="domain" description="NADPH-dependent FMN reductase-like" evidence="1">
    <location>
        <begin position="3"/>
        <end position="144"/>
    </location>
</feature>
<proteinExistence type="predicted"/>
<dbReference type="GO" id="GO:0016491">
    <property type="term" value="F:oxidoreductase activity"/>
    <property type="evidence" value="ECO:0007669"/>
    <property type="project" value="InterPro"/>
</dbReference>
<name>A0A9X1WJH0_9CORY</name>
<dbReference type="RefSeq" id="WP_244803212.1">
    <property type="nucleotide sequence ID" value="NZ_JALIEA010000008.1"/>
</dbReference>
<evidence type="ECO:0000313" key="3">
    <source>
        <dbReference type="Proteomes" id="UP001139207"/>
    </source>
</evidence>
<organism evidence="2 3">
    <name type="scientific">Corynebacterium kalidii</name>
    <dbReference type="NCBI Taxonomy" id="2931982"/>
    <lineage>
        <taxon>Bacteria</taxon>
        <taxon>Bacillati</taxon>
        <taxon>Actinomycetota</taxon>
        <taxon>Actinomycetes</taxon>
        <taxon>Mycobacteriales</taxon>
        <taxon>Corynebacteriaceae</taxon>
        <taxon>Corynebacterium</taxon>
    </lineage>
</organism>
<dbReference type="Proteomes" id="UP001139207">
    <property type="component" value="Unassembled WGS sequence"/>
</dbReference>
<accession>A0A9X1WJH0</accession>
<dbReference type="EMBL" id="JALIEA010000008">
    <property type="protein sequence ID" value="MCJ7857462.1"/>
    <property type="molecule type" value="Genomic_DNA"/>
</dbReference>
<dbReference type="AlphaFoldDB" id="A0A9X1WJH0"/>
<comment type="caution">
    <text evidence="2">The sequence shown here is derived from an EMBL/GenBank/DDBJ whole genome shotgun (WGS) entry which is preliminary data.</text>
</comment>
<reference evidence="2" key="1">
    <citation type="submission" date="2022-04" db="EMBL/GenBank/DDBJ databases">
        <title>Corynebacterium kalidii LD5P10.</title>
        <authorList>
            <person name="Sun J.Q."/>
        </authorList>
    </citation>
    <scope>NUCLEOTIDE SEQUENCE</scope>
    <source>
        <strain evidence="2">LD5P10</strain>
    </source>
</reference>
<sequence>MTSIGIIAGSTRPGAFNPQVVAWVKEQLDAADVDSTVIDFADYNLPVLDEEIPGGAHRYANEHTKAWGAALEPFDGYIVVTPEYNHSVPGPLKNAIDFVGSEFAHKPVAFVSYGADKGVRAVEAWRSVFANFRAATVRDIAAFSIFTDVEDGVFAPQETSTAPFAGLLRDLLAWAEGFAVVRDRLSATARS</sequence>
<protein>
    <submittedName>
        <fullName evidence="2">NAD(P)H-dependent oxidoreductase</fullName>
    </submittedName>
</protein>
<dbReference type="GO" id="GO:0010181">
    <property type="term" value="F:FMN binding"/>
    <property type="evidence" value="ECO:0007669"/>
    <property type="project" value="TreeGrafter"/>
</dbReference>
<keyword evidence="3" id="KW-1185">Reference proteome</keyword>
<gene>
    <name evidence="2" type="ORF">MUN33_01845</name>
</gene>
<dbReference type="Pfam" id="PF03358">
    <property type="entry name" value="FMN_red"/>
    <property type="match status" value="1"/>
</dbReference>
<dbReference type="PANTHER" id="PTHR30543">
    <property type="entry name" value="CHROMATE REDUCTASE"/>
    <property type="match status" value="1"/>
</dbReference>
<dbReference type="InterPro" id="IPR050712">
    <property type="entry name" value="NAD(P)H-dep_reductase"/>
</dbReference>
<dbReference type="SUPFAM" id="SSF52218">
    <property type="entry name" value="Flavoproteins"/>
    <property type="match status" value="1"/>
</dbReference>
<evidence type="ECO:0000259" key="1">
    <source>
        <dbReference type="Pfam" id="PF03358"/>
    </source>
</evidence>
<evidence type="ECO:0000313" key="2">
    <source>
        <dbReference type="EMBL" id="MCJ7857462.1"/>
    </source>
</evidence>
<dbReference type="InterPro" id="IPR005025">
    <property type="entry name" value="FMN_Rdtase-like_dom"/>
</dbReference>
<dbReference type="InterPro" id="IPR029039">
    <property type="entry name" value="Flavoprotein-like_sf"/>
</dbReference>
<dbReference type="PANTHER" id="PTHR30543:SF21">
    <property type="entry name" value="NAD(P)H-DEPENDENT FMN REDUCTASE LOT6"/>
    <property type="match status" value="1"/>
</dbReference>
<dbReference type="GO" id="GO:0005829">
    <property type="term" value="C:cytosol"/>
    <property type="evidence" value="ECO:0007669"/>
    <property type="project" value="TreeGrafter"/>
</dbReference>
<dbReference type="Gene3D" id="3.40.50.360">
    <property type="match status" value="1"/>
</dbReference>